<reference evidence="2" key="1">
    <citation type="submission" date="2016-02" db="EMBL/GenBank/DDBJ databases">
        <title>Comparative genomics of biotechnologically important yeasts.</title>
        <authorList>
            <consortium name="DOE Joint Genome Institute"/>
            <person name="Riley R."/>
            <person name="Haridas S."/>
            <person name="Wolfe K.H."/>
            <person name="Lopes M.R."/>
            <person name="Hittinger C.T."/>
            <person name="Goker M."/>
            <person name="Salamov A."/>
            <person name="Wisecaver J."/>
            <person name="Long T.M."/>
            <person name="Aerts A.L."/>
            <person name="Barry K."/>
            <person name="Choi C."/>
            <person name="Clum A."/>
            <person name="Coughlan A.Y."/>
            <person name="Deshpande S."/>
            <person name="Douglass A.P."/>
            <person name="Hanson S.J."/>
            <person name="Klenk H.-P."/>
            <person name="Labutti K."/>
            <person name="Lapidus A."/>
            <person name="Lindquist E."/>
            <person name="Lipzen A."/>
            <person name="Meier-Kolthoff J.P."/>
            <person name="Ohm R.A."/>
            <person name="Otillar R.P."/>
            <person name="Pangilinan J."/>
            <person name="Peng Y."/>
            <person name="Rokas A."/>
            <person name="Rosa C.A."/>
            <person name="Scheuner C."/>
            <person name="Sibirny A.A."/>
            <person name="Slot J.C."/>
            <person name="Stielow J.B."/>
            <person name="Sun H."/>
            <person name="Kurtzman C.P."/>
            <person name="Blackwell M."/>
            <person name="Jeffries T.W."/>
            <person name="Grigoriev I.V."/>
        </authorList>
    </citation>
    <scope>NUCLEOTIDE SEQUENCE [LARGE SCALE GENOMIC DNA]</scope>
    <source>
        <strain evidence="2">NRRL Y-17796</strain>
    </source>
</reference>
<evidence type="ECO:0000313" key="2">
    <source>
        <dbReference type="Proteomes" id="UP000095023"/>
    </source>
</evidence>
<dbReference type="Pfam" id="PF09447">
    <property type="entry name" value="Cnl2_NKP2"/>
    <property type="match status" value="1"/>
</dbReference>
<protein>
    <submittedName>
        <fullName evidence="1">Uncharacterized protein</fullName>
    </submittedName>
</protein>
<dbReference type="EMBL" id="KV453841">
    <property type="protein sequence ID" value="ODV91921.1"/>
    <property type="molecule type" value="Genomic_DNA"/>
</dbReference>
<keyword evidence="2" id="KW-1185">Reference proteome</keyword>
<dbReference type="GO" id="GO:0000776">
    <property type="term" value="C:kinetochore"/>
    <property type="evidence" value="ECO:0007669"/>
    <property type="project" value="InterPro"/>
</dbReference>
<evidence type="ECO:0000313" key="1">
    <source>
        <dbReference type="EMBL" id="ODV91921.1"/>
    </source>
</evidence>
<dbReference type="AlphaFoldDB" id="A0A1E4TJJ8"/>
<gene>
    <name evidence="1" type="ORF">CANCADRAFT_507</name>
</gene>
<proteinExistence type="predicted"/>
<accession>A0A1E4TJJ8</accession>
<dbReference type="Proteomes" id="UP000095023">
    <property type="component" value="Unassembled WGS sequence"/>
</dbReference>
<dbReference type="InterPro" id="IPR018565">
    <property type="entry name" value="Nkp2/Cnl2"/>
</dbReference>
<organism evidence="1 2">
    <name type="scientific">Tortispora caseinolytica NRRL Y-17796</name>
    <dbReference type="NCBI Taxonomy" id="767744"/>
    <lineage>
        <taxon>Eukaryota</taxon>
        <taxon>Fungi</taxon>
        <taxon>Dikarya</taxon>
        <taxon>Ascomycota</taxon>
        <taxon>Saccharomycotina</taxon>
        <taxon>Trigonopsidomycetes</taxon>
        <taxon>Trigonopsidales</taxon>
        <taxon>Trigonopsidaceae</taxon>
        <taxon>Tortispora</taxon>
    </lineage>
</organism>
<sequence length="155" mass="17457">MDQYLLSDFILSAVPFPDIVSEDTFFDLLPKSYKSKYPTLYSDLCDLFQDRVDQISSNIAAQSLLDNTTTDVLPVELNHLDEALHQADAEQNRLSTTIEAQLETMQSFASYLSKLDIGDDPNIQEAIELLNSLQSKPSYAVPVSKPPPKRLKYKP</sequence>
<name>A0A1E4TJJ8_9ASCO</name>